<dbReference type="SUPFAM" id="SSF64076">
    <property type="entry name" value="MTH938-like"/>
    <property type="match status" value="1"/>
</dbReference>
<evidence type="ECO:0000313" key="3">
    <source>
        <dbReference type="EMBL" id="GIG42885.1"/>
    </source>
</evidence>
<comment type="subcellular location">
    <subcellularLocation>
        <location evidence="1">Cytoplasm</location>
    </subcellularLocation>
</comment>
<dbReference type="AlphaFoldDB" id="A0A919PDP1"/>
<organism evidence="3 4">
    <name type="scientific">Dactylosporangium siamense</name>
    <dbReference type="NCBI Taxonomy" id="685454"/>
    <lineage>
        <taxon>Bacteria</taxon>
        <taxon>Bacillati</taxon>
        <taxon>Actinomycetota</taxon>
        <taxon>Actinomycetes</taxon>
        <taxon>Micromonosporales</taxon>
        <taxon>Micromonosporaceae</taxon>
        <taxon>Dactylosporangium</taxon>
    </lineage>
</organism>
<dbReference type="RefSeq" id="WP_203844752.1">
    <property type="nucleotide sequence ID" value="NZ_BAAAVW010000002.1"/>
</dbReference>
<dbReference type="InterPro" id="IPR036748">
    <property type="entry name" value="MTH938-like_sf"/>
</dbReference>
<dbReference type="GO" id="GO:0005737">
    <property type="term" value="C:cytoplasm"/>
    <property type="evidence" value="ECO:0007669"/>
    <property type="project" value="UniProtKB-SubCell"/>
</dbReference>
<dbReference type="PANTHER" id="PTHR15811:SF5">
    <property type="entry name" value="MTH938 DOMAIN-CONTAINING PROTEIN"/>
    <property type="match status" value="1"/>
</dbReference>
<dbReference type="PANTHER" id="PTHR15811">
    <property type="entry name" value="MTH938 DOMAIN-CONTAINING PROTEIN"/>
    <property type="match status" value="1"/>
</dbReference>
<keyword evidence="2" id="KW-0963">Cytoplasm</keyword>
<evidence type="ECO:0008006" key="5">
    <source>
        <dbReference type="Google" id="ProtNLM"/>
    </source>
</evidence>
<dbReference type="EMBL" id="BONQ01000017">
    <property type="protein sequence ID" value="GIG42885.1"/>
    <property type="molecule type" value="Genomic_DNA"/>
</dbReference>
<dbReference type="InterPro" id="IPR034096">
    <property type="entry name" value="AAMDC"/>
</dbReference>
<protein>
    <recommendedName>
        <fullName evidence="5">Mth938-like domain-containing protein</fullName>
    </recommendedName>
</protein>
<evidence type="ECO:0000256" key="2">
    <source>
        <dbReference type="ARBA" id="ARBA00022490"/>
    </source>
</evidence>
<dbReference type="FunFam" id="3.40.1230.10:FF:000001">
    <property type="entry name" value="Adipogenesis-associated, Mth938 domain-containing"/>
    <property type="match status" value="1"/>
</dbReference>
<dbReference type="Gene3D" id="3.40.1230.10">
    <property type="entry name" value="MTH938-like"/>
    <property type="match status" value="1"/>
</dbReference>
<dbReference type="InterPro" id="IPR007523">
    <property type="entry name" value="NDUFAF3/AAMDC"/>
</dbReference>
<comment type="caution">
    <text evidence="3">The sequence shown here is derived from an EMBL/GenBank/DDBJ whole genome shotgun (WGS) entry which is preliminary data.</text>
</comment>
<reference evidence="3" key="1">
    <citation type="submission" date="2021-01" db="EMBL/GenBank/DDBJ databases">
        <title>Whole genome shotgun sequence of Dactylosporangium siamense NBRC 106093.</title>
        <authorList>
            <person name="Komaki H."/>
            <person name="Tamura T."/>
        </authorList>
    </citation>
    <scope>NUCLEOTIDE SEQUENCE</scope>
    <source>
        <strain evidence="3">NBRC 106093</strain>
    </source>
</reference>
<accession>A0A919PDP1</accession>
<dbReference type="Proteomes" id="UP000660611">
    <property type="component" value="Unassembled WGS sequence"/>
</dbReference>
<dbReference type="Pfam" id="PF04430">
    <property type="entry name" value="DUF498"/>
    <property type="match status" value="1"/>
</dbReference>
<evidence type="ECO:0000256" key="1">
    <source>
        <dbReference type="ARBA" id="ARBA00004496"/>
    </source>
</evidence>
<gene>
    <name evidence="3" type="ORF">Dsi01nite_009260</name>
</gene>
<name>A0A919PDP1_9ACTN</name>
<dbReference type="CDD" id="cd05126">
    <property type="entry name" value="Mth938"/>
    <property type="match status" value="1"/>
</dbReference>
<evidence type="ECO:0000313" key="4">
    <source>
        <dbReference type="Proteomes" id="UP000660611"/>
    </source>
</evidence>
<sequence>MEARSPRIVDASWGRLEVEGLGVVKDLKVWPGGGRAWDWGETGTRHSPGIQVADAEELLEHGATVVVLSLGMDEQLGVPDATVDALEARGVEVHVAETREAIDLYNSLIGSTAVGGLFHSTC</sequence>
<proteinExistence type="predicted"/>
<keyword evidence="4" id="KW-1185">Reference proteome</keyword>